<evidence type="ECO:0000256" key="5">
    <source>
        <dbReference type="ARBA" id="ARBA00023157"/>
    </source>
</evidence>
<comment type="similarity">
    <text evidence="2">Belongs to the adrenomedullin family.</text>
</comment>
<dbReference type="GO" id="GO:0005576">
    <property type="term" value="C:extracellular region"/>
    <property type="evidence" value="ECO:0007669"/>
    <property type="project" value="UniProtKB-SubCell"/>
</dbReference>
<keyword evidence="4 7" id="KW-0732">Signal</keyword>
<dbReference type="GO" id="GO:0007189">
    <property type="term" value="P:adenylate cyclase-activating G protein-coupled receptor signaling pathway"/>
    <property type="evidence" value="ECO:0007669"/>
    <property type="project" value="TreeGrafter"/>
</dbReference>
<dbReference type="AlphaFoldDB" id="A0A4D9DUF7"/>
<feature type="chain" id="PRO_5020022640" evidence="7">
    <location>
        <begin position="27"/>
        <end position="161"/>
    </location>
</feature>
<feature type="region of interest" description="Disordered" evidence="6">
    <location>
        <begin position="74"/>
        <end position="113"/>
    </location>
</feature>
<dbReference type="InterPro" id="IPR051665">
    <property type="entry name" value="Adrenomedullin-reg_peptide"/>
</dbReference>
<dbReference type="Pfam" id="PF00214">
    <property type="entry name" value="Calc_CGRP_IAPP"/>
    <property type="match status" value="1"/>
</dbReference>
<keyword evidence="5" id="KW-1015">Disulfide bond</keyword>
<dbReference type="InterPro" id="IPR021116">
    <property type="entry name" value="Calcitonin/adrenomedullin"/>
</dbReference>
<evidence type="ECO:0000256" key="7">
    <source>
        <dbReference type="SAM" id="SignalP"/>
    </source>
</evidence>
<feature type="signal peptide" evidence="7">
    <location>
        <begin position="1"/>
        <end position="26"/>
    </location>
</feature>
<evidence type="ECO:0000313" key="8">
    <source>
        <dbReference type="EMBL" id="TFK00887.1"/>
    </source>
</evidence>
<name>A0A4D9DUF7_9SAUR</name>
<evidence type="ECO:0000256" key="2">
    <source>
        <dbReference type="ARBA" id="ARBA00010575"/>
    </source>
</evidence>
<protein>
    <submittedName>
        <fullName evidence="8">ADM2</fullName>
    </submittedName>
</protein>
<keyword evidence="3" id="KW-0964">Secreted</keyword>
<dbReference type="PANTHER" id="PTHR23414:SF2">
    <property type="entry name" value="PROTEIN ADM2"/>
    <property type="match status" value="1"/>
</dbReference>
<dbReference type="GO" id="GO:0003073">
    <property type="term" value="P:regulation of systemic arterial blood pressure"/>
    <property type="evidence" value="ECO:0007669"/>
    <property type="project" value="TreeGrafter"/>
</dbReference>
<evidence type="ECO:0000256" key="4">
    <source>
        <dbReference type="ARBA" id="ARBA00022729"/>
    </source>
</evidence>
<evidence type="ECO:0000256" key="1">
    <source>
        <dbReference type="ARBA" id="ARBA00004613"/>
    </source>
</evidence>
<dbReference type="Proteomes" id="UP000297703">
    <property type="component" value="Unassembled WGS sequence"/>
</dbReference>
<feature type="compositionally biased region" description="Basic residues" evidence="6">
    <location>
        <begin position="93"/>
        <end position="113"/>
    </location>
</feature>
<dbReference type="GO" id="GO:0005179">
    <property type="term" value="F:hormone activity"/>
    <property type="evidence" value="ECO:0007669"/>
    <property type="project" value="InterPro"/>
</dbReference>
<accession>A0A4D9DUF7</accession>
<comment type="caution">
    <text evidence="8">The sequence shown here is derived from an EMBL/GenBank/DDBJ whole genome shotgun (WGS) entry which is preliminary data.</text>
</comment>
<reference evidence="8 9" key="2">
    <citation type="submission" date="2019-04" db="EMBL/GenBank/DDBJ databases">
        <title>The genome sequence of big-headed turtle.</title>
        <authorList>
            <person name="Gong S."/>
        </authorList>
    </citation>
    <scope>NUCLEOTIDE SEQUENCE [LARGE SCALE GENOMIC DNA]</scope>
    <source>
        <strain evidence="8">DO16091913</strain>
        <tissue evidence="8">Muscle</tissue>
    </source>
</reference>
<evidence type="ECO:0000256" key="6">
    <source>
        <dbReference type="SAM" id="MobiDB-lite"/>
    </source>
</evidence>
<sequence length="161" mass="17683">MKSLPPVALGCISLTLCLLHLPGALPLPVGRTLLLPKHREPPDRRAATPLGNRPLKRRTVELLWVGTARAQLDWEQPGGTPATLPQPLAGPKGRARRSRTGPWRAKRHAAPRRHHAQLMRVGCVLGTCQVQNLGHRLWQLMGQSGRQDSSPMNPNSPHSYG</sequence>
<proteinExistence type="inferred from homology"/>
<dbReference type="PANTHER" id="PTHR23414">
    <property type="entry name" value="ADRENOMEDULLIN, ADM"/>
    <property type="match status" value="1"/>
</dbReference>
<evidence type="ECO:0000256" key="3">
    <source>
        <dbReference type="ARBA" id="ARBA00022525"/>
    </source>
</evidence>
<dbReference type="OrthoDB" id="9907777at2759"/>
<dbReference type="EMBL" id="QXTE01000252">
    <property type="protein sequence ID" value="TFK00887.1"/>
    <property type="molecule type" value="Genomic_DNA"/>
</dbReference>
<comment type="subcellular location">
    <subcellularLocation>
        <location evidence="1">Secreted</location>
    </subcellularLocation>
</comment>
<dbReference type="GO" id="GO:0010460">
    <property type="term" value="P:positive regulation of heart rate"/>
    <property type="evidence" value="ECO:0007669"/>
    <property type="project" value="TreeGrafter"/>
</dbReference>
<organism evidence="8 9">
    <name type="scientific">Platysternon megacephalum</name>
    <name type="common">big-headed turtle</name>
    <dbReference type="NCBI Taxonomy" id="55544"/>
    <lineage>
        <taxon>Eukaryota</taxon>
        <taxon>Metazoa</taxon>
        <taxon>Chordata</taxon>
        <taxon>Craniata</taxon>
        <taxon>Vertebrata</taxon>
        <taxon>Euteleostomi</taxon>
        <taxon>Archelosauria</taxon>
        <taxon>Testudinata</taxon>
        <taxon>Testudines</taxon>
        <taxon>Cryptodira</taxon>
        <taxon>Durocryptodira</taxon>
        <taxon>Testudinoidea</taxon>
        <taxon>Platysternidae</taxon>
        <taxon>Platysternon</taxon>
    </lineage>
</organism>
<gene>
    <name evidence="8" type="ORF">DR999_PMT16953</name>
</gene>
<reference evidence="8 9" key="1">
    <citation type="submission" date="2019-04" db="EMBL/GenBank/DDBJ databases">
        <title>Draft genome of the big-headed turtle Platysternon megacephalum.</title>
        <authorList>
            <person name="Gong S."/>
        </authorList>
    </citation>
    <scope>NUCLEOTIDE SEQUENCE [LARGE SCALE GENOMIC DNA]</scope>
    <source>
        <strain evidence="8">DO16091913</strain>
        <tissue evidence="8">Muscle</tissue>
    </source>
</reference>
<dbReference type="STRING" id="55544.A0A4D9DUF7"/>
<evidence type="ECO:0000313" key="9">
    <source>
        <dbReference type="Proteomes" id="UP000297703"/>
    </source>
</evidence>
<keyword evidence="9" id="KW-1185">Reference proteome</keyword>